<comment type="caution">
    <text evidence="1">The sequence shown here is derived from an EMBL/GenBank/DDBJ whole genome shotgun (WGS) entry which is preliminary data.</text>
</comment>
<gene>
    <name evidence="1" type="ORF">EJ571_24745</name>
</gene>
<reference evidence="1 2" key="1">
    <citation type="journal article" date="2019" name="Sci. Rep.">
        <title>Extended insight into the Mycobacterium chelonae-abscessus complex through whole genome sequencing of Mycobacterium salmoniphilum outbreak and Mycobacterium salmoniphilum-like strains.</title>
        <authorList>
            <person name="Behra P.R.K."/>
            <person name="Das S."/>
            <person name="Pettersson B.M.F."/>
            <person name="Shirreff L."/>
            <person name="DuCote T."/>
            <person name="Jacobsson K.G."/>
            <person name="Ennis D.G."/>
            <person name="Kirsebom L.A."/>
        </authorList>
    </citation>
    <scope>NUCLEOTIDE SEQUENCE [LARGE SCALE GENOMIC DNA]</scope>
    <source>
        <strain evidence="1 2">DSM 45524</strain>
    </source>
</reference>
<dbReference type="Proteomes" id="UP000295627">
    <property type="component" value="Unassembled WGS sequence"/>
</dbReference>
<organism evidence="1 2">
    <name type="scientific">Mycobacteroides franklinii</name>
    <dbReference type="NCBI Taxonomy" id="948102"/>
    <lineage>
        <taxon>Bacteria</taxon>
        <taxon>Bacillati</taxon>
        <taxon>Actinomycetota</taxon>
        <taxon>Actinomycetes</taxon>
        <taxon>Mycobacteriales</taxon>
        <taxon>Mycobacteriaceae</taxon>
        <taxon>Mycobacteroides</taxon>
    </lineage>
</organism>
<protein>
    <submittedName>
        <fullName evidence="1">Uncharacterized protein</fullName>
    </submittedName>
</protein>
<dbReference type="AlphaFoldDB" id="A0A4R5P4W2"/>
<accession>A0A4R5P4W2</accession>
<name>A0A4R5P4W2_9MYCO</name>
<evidence type="ECO:0000313" key="2">
    <source>
        <dbReference type="Proteomes" id="UP000295627"/>
    </source>
</evidence>
<evidence type="ECO:0000313" key="1">
    <source>
        <dbReference type="EMBL" id="TDH17942.1"/>
    </source>
</evidence>
<dbReference type="RefSeq" id="WP_133052557.1">
    <property type="nucleotide sequence ID" value="NZ_MAFQ01000014.1"/>
</dbReference>
<proteinExistence type="predicted"/>
<dbReference type="EMBL" id="RXLR01000024">
    <property type="protein sequence ID" value="TDH17942.1"/>
    <property type="molecule type" value="Genomic_DNA"/>
</dbReference>
<sequence>MTQADDDVRRELMALQDALVELVSPDMEIADRKHLRDLWFRARSPIKDTTLDGDEEIERMRAWTLRAFTEDAVVVAEKYHRVLNTENPQVRRDPFKGLDRAFFLAG</sequence>